<proteinExistence type="inferred from homology"/>
<evidence type="ECO:0000256" key="1">
    <source>
        <dbReference type="ARBA" id="ARBA00007879"/>
    </source>
</evidence>
<dbReference type="InterPro" id="IPR037151">
    <property type="entry name" value="AlkB-like_sf"/>
</dbReference>
<comment type="similarity">
    <text evidence="1">Belongs to the alkB family.</text>
</comment>
<dbReference type="InterPro" id="IPR044842">
    <property type="entry name" value="ALKBH9B/ALKBH10B-like"/>
</dbReference>
<organism evidence="3 4">
    <name type="scientific">Rehmannia glutinosa</name>
    <name type="common">Chinese foxglove</name>
    <dbReference type="NCBI Taxonomy" id="99300"/>
    <lineage>
        <taxon>Eukaryota</taxon>
        <taxon>Viridiplantae</taxon>
        <taxon>Streptophyta</taxon>
        <taxon>Embryophyta</taxon>
        <taxon>Tracheophyta</taxon>
        <taxon>Spermatophyta</taxon>
        <taxon>Magnoliopsida</taxon>
        <taxon>eudicotyledons</taxon>
        <taxon>Gunneridae</taxon>
        <taxon>Pentapetalae</taxon>
        <taxon>asterids</taxon>
        <taxon>lamiids</taxon>
        <taxon>Lamiales</taxon>
        <taxon>Orobanchaceae</taxon>
        <taxon>Rehmannieae</taxon>
        <taxon>Rehmannia</taxon>
    </lineage>
</organism>
<feature type="region of interest" description="Disordered" evidence="2">
    <location>
        <begin position="431"/>
        <end position="503"/>
    </location>
</feature>
<accession>A0ABR0WGK2</accession>
<keyword evidence="4" id="KW-1185">Reference proteome</keyword>
<name>A0ABR0WGK2_REHGL</name>
<dbReference type="Proteomes" id="UP001318860">
    <property type="component" value="Unassembled WGS sequence"/>
</dbReference>
<protein>
    <submittedName>
        <fullName evidence="3">Uncharacterized protein</fullName>
    </submittedName>
</protein>
<comment type="caution">
    <text evidence="3">The sequence shown here is derived from an EMBL/GenBank/DDBJ whole genome shotgun (WGS) entry which is preliminary data.</text>
</comment>
<gene>
    <name evidence="3" type="ORF">DH2020_020552</name>
</gene>
<dbReference type="SUPFAM" id="SSF51197">
    <property type="entry name" value="Clavaminate synthase-like"/>
    <property type="match status" value="1"/>
</dbReference>
<evidence type="ECO:0000256" key="2">
    <source>
        <dbReference type="SAM" id="MobiDB-lite"/>
    </source>
</evidence>
<reference evidence="3 4" key="1">
    <citation type="journal article" date="2021" name="Comput. Struct. Biotechnol. J.">
        <title>De novo genome assembly of the potent medicinal plant Rehmannia glutinosa using nanopore technology.</title>
        <authorList>
            <person name="Ma L."/>
            <person name="Dong C."/>
            <person name="Song C."/>
            <person name="Wang X."/>
            <person name="Zheng X."/>
            <person name="Niu Y."/>
            <person name="Chen S."/>
            <person name="Feng W."/>
        </authorList>
    </citation>
    <scope>NUCLEOTIDE SEQUENCE [LARGE SCALE GENOMIC DNA]</scope>
    <source>
        <strain evidence="3">DH-2019</strain>
    </source>
</reference>
<evidence type="ECO:0000313" key="4">
    <source>
        <dbReference type="Proteomes" id="UP001318860"/>
    </source>
</evidence>
<dbReference type="Gene3D" id="2.60.120.590">
    <property type="entry name" value="Alpha-ketoglutarate-dependent dioxygenase AlkB-like"/>
    <property type="match status" value="1"/>
</dbReference>
<feature type="compositionally biased region" description="Basic and acidic residues" evidence="2">
    <location>
        <begin position="469"/>
        <end position="481"/>
    </location>
</feature>
<dbReference type="EMBL" id="JABTTQ020000011">
    <property type="protein sequence ID" value="KAK6146683.1"/>
    <property type="molecule type" value="Genomic_DNA"/>
</dbReference>
<dbReference type="PANTHER" id="PTHR31447:SF0">
    <property type="entry name" value="HYDROXYPROLINE-RICH GLYCOPROTEIN FAMILY PROTEIN"/>
    <property type="match status" value="1"/>
</dbReference>
<feature type="compositionally biased region" description="Low complexity" evidence="2">
    <location>
        <begin position="443"/>
        <end position="454"/>
    </location>
</feature>
<dbReference type="PANTHER" id="PTHR31447">
    <property type="entry name" value="HYDROXYPROLINE-RICH GLYCOPROTEIN FAMILY PROTEIN-RELATED"/>
    <property type="match status" value="1"/>
</dbReference>
<sequence>MDEREWFLSWLKGEFATANAIIQALCRHLQEAGKPGEYDSVLWSIQQRRSSWEPILHRQRYFSVAEVASALREVGLRRQEQQNAVGIEGSARRGGADFNRKSEVVSFETGQGSTQGSSQVNVAEGMKLYDDLFDDSEISKLITLVNDLRDTGRRGQLQDADALPNTHERTWKRDDSIRVPIADEAAGGTSKGMVMTNSADVEPIPDLLQNVIERLLTEKVVSIKPDSTIIDFFHEGDHSQPHIRPEWFERPVCVLFLTKCEMSFGRVIAVDHPGGYQGVLKLSLSPGSMLVMQGRSADFTRHAIPSLPGQRILVMFVKSQPKKINSDDIHGFPSTPAHSSIWAPFPSGSPSHVRPLIPNHCIPIPVTGIMPARTPRQQLPRPNSIQPMLVPNPMTPGTVFPAPVAFQTASAGWPLGAPRIHPPPRLPIVPGTGVFLPSQSPGNSSNLSASTLSTENITIEPPAEASEENSVRKPNDRHTLREAGSSSRARVQWQRRRGNNDYK</sequence>
<evidence type="ECO:0000313" key="3">
    <source>
        <dbReference type="EMBL" id="KAK6146683.1"/>
    </source>
</evidence>